<reference evidence="4" key="1">
    <citation type="submission" date="2016-10" db="EMBL/GenBank/DDBJ databases">
        <authorList>
            <person name="Varghese N."/>
        </authorList>
    </citation>
    <scope>NUCLEOTIDE SEQUENCE [LARGE SCALE GENOMIC DNA]</scope>
    <source>
        <strain evidence="4">DSM 44719</strain>
    </source>
</reference>
<keyword evidence="3" id="KW-0223">Dioxygenase</keyword>
<dbReference type="InterPro" id="IPR014710">
    <property type="entry name" value="RmlC-like_jellyroll"/>
</dbReference>
<protein>
    <submittedName>
        <fullName evidence="3">Gentisate 1,2-dioxygenase</fullName>
    </submittedName>
</protein>
<name>A0A1H4W2E5_RHOJO</name>
<evidence type="ECO:0000256" key="1">
    <source>
        <dbReference type="ARBA" id="ARBA00022723"/>
    </source>
</evidence>
<dbReference type="GO" id="GO:0051213">
    <property type="term" value="F:dioxygenase activity"/>
    <property type="evidence" value="ECO:0007669"/>
    <property type="project" value="UniProtKB-KW"/>
</dbReference>
<evidence type="ECO:0000313" key="3">
    <source>
        <dbReference type="EMBL" id="SEC87549.1"/>
    </source>
</evidence>
<evidence type="ECO:0000313" key="4">
    <source>
        <dbReference type="Proteomes" id="UP000183407"/>
    </source>
</evidence>
<dbReference type="InterPro" id="IPR011051">
    <property type="entry name" value="RmlC_Cupin_sf"/>
</dbReference>
<proteinExistence type="predicted"/>
<dbReference type="OrthoDB" id="5641106at2"/>
<dbReference type="InterPro" id="IPR051610">
    <property type="entry name" value="GPI/OXD"/>
</dbReference>
<dbReference type="PANTHER" id="PTHR35848:SF6">
    <property type="entry name" value="CUPIN TYPE-2 DOMAIN-CONTAINING PROTEIN"/>
    <property type="match status" value="1"/>
</dbReference>
<dbReference type="GO" id="GO:0046872">
    <property type="term" value="F:metal ion binding"/>
    <property type="evidence" value="ECO:0007669"/>
    <property type="project" value="UniProtKB-KW"/>
</dbReference>
<dbReference type="RefSeq" id="WP_073360242.1">
    <property type="nucleotide sequence ID" value="NZ_FNTL01000004.1"/>
</dbReference>
<dbReference type="EMBL" id="FNTL01000004">
    <property type="protein sequence ID" value="SEC87549.1"/>
    <property type="molecule type" value="Genomic_DNA"/>
</dbReference>
<feature type="domain" description="Cupin type-2" evidence="2">
    <location>
        <begin position="240"/>
        <end position="293"/>
    </location>
</feature>
<keyword evidence="1" id="KW-0479">Metal-binding</keyword>
<dbReference type="Pfam" id="PF07883">
    <property type="entry name" value="Cupin_2"/>
    <property type="match status" value="1"/>
</dbReference>
<evidence type="ECO:0000259" key="2">
    <source>
        <dbReference type="Pfam" id="PF07883"/>
    </source>
</evidence>
<gene>
    <name evidence="3" type="ORF">SAMN04490220_2817</name>
</gene>
<dbReference type="SUPFAM" id="SSF51182">
    <property type="entry name" value="RmlC-like cupins"/>
    <property type="match status" value="1"/>
</dbReference>
<organism evidence="3 4">
    <name type="scientific">Rhodococcus jostii</name>
    <dbReference type="NCBI Taxonomy" id="132919"/>
    <lineage>
        <taxon>Bacteria</taxon>
        <taxon>Bacillati</taxon>
        <taxon>Actinomycetota</taxon>
        <taxon>Actinomycetes</taxon>
        <taxon>Mycobacteriales</taxon>
        <taxon>Nocardiaceae</taxon>
        <taxon>Rhodococcus</taxon>
    </lineage>
</organism>
<accession>A0A1H4W2E5</accession>
<dbReference type="PANTHER" id="PTHR35848">
    <property type="entry name" value="OXALATE-BINDING PROTEIN"/>
    <property type="match status" value="1"/>
</dbReference>
<dbReference type="CDD" id="cd02208">
    <property type="entry name" value="cupin_RmlC-like"/>
    <property type="match status" value="1"/>
</dbReference>
<dbReference type="Gene3D" id="2.60.120.10">
    <property type="entry name" value="Jelly Rolls"/>
    <property type="match status" value="2"/>
</dbReference>
<dbReference type="InterPro" id="IPR013096">
    <property type="entry name" value="Cupin_2"/>
</dbReference>
<sequence>MELPARFDDPYRARHRTAAQIRSAGAIGSLNDGVEVEIHGVATRLIAWPGTGFQTQSVHVLTLEPGQEMDMHAYGLAEESILALQGEGEVFVRNHWARFRPGDVGFFPPPVEHAIRATPGGPGLVAVASISPPEFELYEPAGFYNRQYGVVNQEAAWFARSNATPGKLSGPSQLAYHDSDPAVRAWNLTVSEIRTHGALFNVFCGAKIDVIEAPMVFVLWPGYGARSTGFHFANGDDGLTTAVHTHPASDECVVLWDGTARAWQQGGWHDMEVFDVVFAPCGVEHGISSVTGEALWGGFAAPPQLDLYARTPYYNPPGTFAEVPFGRLDR</sequence>
<dbReference type="AlphaFoldDB" id="A0A1H4W2E5"/>
<dbReference type="Proteomes" id="UP000183407">
    <property type="component" value="Unassembled WGS sequence"/>
</dbReference>
<keyword evidence="3" id="KW-0560">Oxidoreductase</keyword>